<protein>
    <submittedName>
        <fullName evidence="9">Two-component system sensor kinase</fullName>
    </submittedName>
</protein>
<dbReference type="PANTHER" id="PTHR24421:SF61">
    <property type="entry name" value="OXYGEN SENSOR HISTIDINE KINASE NREB"/>
    <property type="match status" value="1"/>
</dbReference>
<feature type="domain" description="DUF5931" evidence="8">
    <location>
        <begin position="7"/>
        <end position="169"/>
    </location>
</feature>
<name>A0ABM8H6N4_9MICO</name>
<feature type="transmembrane region" description="Helical" evidence="5">
    <location>
        <begin position="107"/>
        <end position="129"/>
    </location>
</feature>
<feature type="transmembrane region" description="Helical" evidence="5">
    <location>
        <begin position="141"/>
        <end position="160"/>
    </location>
</feature>
<keyword evidence="5" id="KW-1133">Transmembrane helix</keyword>
<feature type="compositionally biased region" description="Basic and acidic residues" evidence="4">
    <location>
        <begin position="363"/>
        <end position="377"/>
    </location>
</feature>
<dbReference type="SUPFAM" id="SSF55874">
    <property type="entry name" value="ATPase domain of HSP90 chaperone/DNA topoisomerase II/histidine kinase"/>
    <property type="match status" value="1"/>
</dbReference>
<feature type="transmembrane region" description="Helical" evidence="5">
    <location>
        <begin position="39"/>
        <end position="61"/>
    </location>
</feature>
<keyword evidence="1" id="KW-0808">Transferase</keyword>
<feature type="domain" description="Histidine kinase/HSP90-like ATPase" evidence="6">
    <location>
        <begin position="277"/>
        <end position="369"/>
    </location>
</feature>
<dbReference type="InterPro" id="IPR045975">
    <property type="entry name" value="DUF5931"/>
</dbReference>
<evidence type="ECO:0000256" key="5">
    <source>
        <dbReference type="SAM" id="Phobius"/>
    </source>
</evidence>
<evidence type="ECO:0000313" key="10">
    <source>
        <dbReference type="Proteomes" id="UP001321421"/>
    </source>
</evidence>
<accession>A0ABM8H6N4</accession>
<dbReference type="InterPro" id="IPR011712">
    <property type="entry name" value="Sig_transdc_His_kin_sub3_dim/P"/>
</dbReference>
<evidence type="ECO:0000259" key="8">
    <source>
        <dbReference type="Pfam" id="PF19354"/>
    </source>
</evidence>
<evidence type="ECO:0000259" key="6">
    <source>
        <dbReference type="Pfam" id="PF02518"/>
    </source>
</evidence>
<proteinExistence type="predicted"/>
<dbReference type="EMBL" id="AP027735">
    <property type="protein sequence ID" value="BDZ56490.1"/>
    <property type="molecule type" value="Genomic_DNA"/>
</dbReference>
<keyword evidence="5" id="KW-0472">Membrane</keyword>
<dbReference type="Pfam" id="PF07730">
    <property type="entry name" value="HisKA_3"/>
    <property type="match status" value="1"/>
</dbReference>
<evidence type="ECO:0000256" key="3">
    <source>
        <dbReference type="ARBA" id="ARBA00023012"/>
    </source>
</evidence>
<dbReference type="InterPro" id="IPR036890">
    <property type="entry name" value="HATPase_C_sf"/>
</dbReference>
<dbReference type="PANTHER" id="PTHR24421">
    <property type="entry name" value="NITRATE/NITRITE SENSOR PROTEIN NARX-RELATED"/>
    <property type="match status" value="1"/>
</dbReference>
<dbReference type="Proteomes" id="UP001321421">
    <property type="component" value="Chromosome"/>
</dbReference>
<dbReference type="InterPro" id="IPR003594">
    <property type="entry name" value="HATPase_dom"/>
</dbReference>
<dbReference type="Gene3D" id="3.30.565.10">
    <property type="entry name" value="Histidine kinase-like ATPase, C-terminal domain"/>
    <property type="match status" value="1"/>
</dbReference>
<evidence type="ECO:0000256" key="4">
    <source>
        <dbReference type="SAM" id="MobiDB-lite"/>
    </source>
</evidence>
<evidence type="ECO:0000256" key="1">
    <source>
        <dbReference type="ARBA" id="ARBA00022679"/>
    </source>
</evidence>
<feature type="region of interest" description="Disordered" evidence="4">
    <location>
        <begin position="352"/>
        <end position="377"/>
    </location>
</feature>
<dbReference type="Pfam" id="PF02518">
    <property type="entry name" value="HATPase_c"/>
    <property type="match status" value="1"/>
</dbReference>
<feature type="transmembrane region" description="Helical" evidence="5">
    <location>
        <begin position="68"/>
        <end position="87"/>
    </location>
</feature>
<keyword evidence="5" id="KW-0812">Transmembrane</keyword>
<evidence type="ECO:0000313" key="9">
    <source>
        <dbReference type="EMBL" id="BDZ56490.1"/>
    </source>
</evidence>
<dbReference type="NCBIfam" id="NF047322">
    <property type="entry name" value="HK_morpho_MacS"/>
    <property type="match status" value="1"/>
</dbReference>
<dbReference type="Pfam" id="PF19354">
    <property type="entry name" value="DUF5931"/>
    <property type="match status" value="1"/>
</dbReference>
<evidence type="ECO:0000259" key="7">
    <source>
        <dbReference type="Pfam" id="PF07730"/>
    </source>
</evidence>
<organism evidence="9 10">
    <name type="scientific">Barrientosiimonas endolithica</name>
    <dbReference type="NCBI Taxonomy" id="1535208"/>
    <lineage>
        <taxon>Bacteria</taxon>
        <taxon>Bacillati</taxon>
        <taxon>Actinomycetota</taxon>
        <taxon>Actinomycetes</taxon>
        <taxon>Micrococcales</taxon>
        <taxon>Dermacoccaceae</taxon>
        <taxon>Barrientosiimonas</taxon>
    </lineage>
</organism>
<keyword evidence="10" id="KW-1185">Reference proteome</keyword>
<keyword evidence="2 9" id="KW-0418">Kinase</keyword>
<dbReference type="GO" id="GO:0016301">
    <property type="term" value="F:kinase activity"/>
    <property type="evidence" value="ECO:0007669"/>
    <property type="project" value="UniProtKB-KW"/>
</dbReference>
<reference evidence="10" key="1">
    <citation type="journal article" date="2019" name="Int. J. Syst. Evol. Microbiol.">
        <title>The Global Catalogue of Microorganisms (GCM) 10K type strain sequencing project: providing services to taxonomists for standard genome sequencing and annotation.</title>
        <authorList>
            <consortium name="The Broad Institute Genomics Platform"/>
            <consortium name="The Broad Institute Genome Sequencing Center for Infectious Disease"/>
            <person name="Wu L."/>
            <person name="Ma J."/>
        </authorList>
    </citation>
    <scope>NUCLEOTIDE SEQUENCE [LARGE SCALE GENOMIC DNA]</scope>
    <source>
        <strain evidence="10">NBRC 110608</strain>
    </source>
</reference>
<feature type="domain" description="Signal transduction histidine kinase subgroup 3 dimerisation and phosphoacceptor" evidence="7">
    <location>
        <begin position="183"/>
        <end position="231"/>
    </location>
</feature>
<keyword evidence="3" id="KW-0902">Two-component regulatory system</keyword>
<dbReference type="RefSeq" id="WP_289232016.1">
    <property type="nucleotide sequence ID" value="NZ_AP027735.1"/>
</dbReference>
<gene>
    <name evidence="9" type="ORF">GCM10025872_01470</name>
</gene>
<sequence>MADDATTPLWRAAQAFRAATLLYVAAIQATSVDQYSRPVLSWVLVALLIVWSGIAVVGFTLTSRRRQLVVADQALAVGFMLSSWLVAGPEVWRTHQSLPTTLWVSNAVLSMAIWRGPWWGLGSGVLMGLVSTLVTREISNLWVDAALPVLAAVGIALGLASSAARRSRAELERAVRIQAATAERERLAREVHDSVLQVLALMRRRGAGATGELRELADLAGEQERALRTLLADRPAATSDTGLLDLRRELQRVVPAGVEVSAPAEAVRVPHGTGEALVAAAHAALTNAEQHAGEDARVFVLLEDLGDDVVVTVRDDGRGITDERLRDAEREGRMGVRRSIVGRLADIGGEARLETAPGEGTEWELRAPRDPEARSAP</sequence>
<dbReference type="InterPro" id="IPR050482">
    <property type="entry name" value="Sensor_HK_TwoCompSys"/>
</dbReference>
<evidence type="ECO:0000256" key="2">
    <source>
        <dbReference type="ARBA" id="ARBA00022777"/>
    </source>
</evidence>